<evidence type="ECO:0000259" key="13">
    <source>
        <dbReference type="PROSITE" id="PS50894"/>
    </source>
</evidence>
<feature type="domain" description="Histidine kinase" evidence="10">
    <location>
        <begin position="754"/>
        <end position="948"/>
    </location>
</feature>
<evidence type="ECO:0000256" key="9">
    <source>
        <dbReference type="SAM" id="MobiDB-lite"/>
    </source>
</evidence>
<keyword evidence="3 8" id="KW-0597">Phosphoprotein</keyword>
<dbReference type="Pfam" id="PF02518">
    <property type="entry name" value="HATPase_c"/>
    <property type="match status" value="1"/>
</dbReference>
<name>A0A2A2TI68_9CYAN</name>
<dbReference type="PANTHER" id="PTHR43395:SF1">
    <property type="entry name" value="CHEMOTAXIS PROTEIN CHEA"/>
    <property type="match status" value="1"/>
</dbReference>
<dbReference type="EC" id="2.7.13.3" evidence="2"/>
<accession>A0A2A2TI68</accession>
<dbReference type="PRINTS" id="PR00344">
    <property type="entry name" value="BCTRLSENSOR"/>
</dbReference>
<dbReference type="InterPro" id="IPR001789">
    <property type="entry name" value="Sig_transdc_resp-reg_receiver"/>
</dbReference>
<dbReference type="EMBL" id="NTFS01000171">
    <property type="protein sequence ID" value="PAX53099.1"/>
    <property type="molecule type" value="Genomic_DNA"/>
</dbReference>
<evidence type="ECO:0000256" key="1">
    <source>
        <dbReference type="ARBA" id="ARBA00000085"/>
    </source>
</evidence>
<dbReference type="CDD" id="cd00088">
    <property type="entry name" value="HPT"/>
    <property type="match status" value="1"/>
</dbReference>
<feature type="domain" description="HPt" evidence="13">
    <location>
        <begin position="4"/>
        <end position="107"/>
    </location>
</feature>
<dbReference type="Pfam" id="PF00072">
    <property type="entry name" value="Response_reg"/>
    <property type="match status" value="1"/>
</dbReference>
<dbReference type="SMART" id="SM00073">
    <property type="entry name" value="HPT"/>
    <property type="match status" value="1"/>
</dbReference>
<dbReference type="PANTHER" id="PTHR43395">
    <property type="entry name" value="SENSOR HISTIDINE KINASE CHEA"/>
    <property type="match status" value="1"/>
</dbReference>
<dbReference type="InterPro" id="IPR036890">
    <property type="entry name" value="HATPase_C_sf"/>
</dbReference>
<dbReference type="InterPro" id="IPR011006">
    <property type="entry name" value="CheY-like_superfamily"/>
</dbReference>
<dbReference type="Gene3D" id="3.30.565.10">
    <property type="entry name" value="Histidine kinase-like ATPase, C-terminal domain"/>
    <property type="match status" value="1"/>
</dbReference>
<dbReference type="SMART" id="SM00260">
    <property type="entry name" value="CheW"/>
    <property type="match status" value="1"/>
</dbReference>
<feature type="region of interest" description="Disordered" evidence="9">
    <location>
        <begin position="594"/>
        <end position="618"/>
    </location>
</feature>
<evidence type="ECO:0000256" key="3">
    <source>
        <dbReference type="ARBA" id="ARBA00022553"/>
    </source>
</evidence>
<dbReference type="SMART" id="SM00387">
    <property type="entry name" value="HATPase_c"/>
    <property type="match status" value="1"/>
</dbReference>
<dbReference type="PROSITE" id="PS50109">
    <property type="entry name" value="HIS_KIN"/>
    <property type="match status" value="1"/>
</dbReference>
<keyword evidence="5 14" id="KW-0418">Kinase</keyword>
<comment type="caution">
    <text evidence="14">The sequence shown here is derived from an EMBL/GenBank/DDBJ whole genome shotgun (WGS) entry which is preliminary data.</text>
</comment>
<protein>
    <recommendedName>
        <fullName evidence="2">histidine kinase</fullName>
        <ecNumber evidence="2">2.7.13.3</ecNumber>
    </recommendedName>
</protein>
<comment type="catalytic activity">
    <reaction evidence="1">
        <text>ATP + protein L-histidine = ADP + protein N-phospho-L-histidine.</text>
        <dbReference type="EC" id="2.7.13.3"/>
    </reaction>
</comment>
<evidence type="ECO:0000259" key="10">
    <source>
        <dbReference type="PROSITE" id="PS50109"/>
    </source>
</evidence>
<dbReference type="Gene3D" id="1.20.120.160">
    <property type="entry name" value="HPT domain"/>
    <property type="match status" value="1"/>
</dbReference>
<dbReference type="SUPFAM" id="SSF55874">
    <property type="entry name" value="ATPase domain of HSP90 chaperone/DNA topoisomerase II/histidine kinase"/>
    <property type="match status" value="1"/>
</dbReference>
<dbReference type="InterPro" id="IPR036061">
    <property type="entry name" value="CheW-like_dom_sf"/>
</dbReference>
<evidence type="ECO:0000313" key="14">
    <source>
        <dbReference type="EMBL" id="PAX53099.1"/>
    </source>
</evidence>
<dbReference type="InterPro" id="IPR008207">
    <property type="entry name" value="Sig_transdc_His_kin_Hpt_dom"/>
</dbReference>
<feature type="modified residue" description="4-aspartylphosphate" evidence="8">
    <location>
        <position position="1214"/>
    </location>
</feature>
<evidence type="ECO:0000256" key="5">
    <source>
        <dbReference type="ARBA" id="ARBA00022777"/>
    </source>
</evidence>
<dbReference type="Pfam" id="PF01584">
    <property type="entry name" value="CheW"/>
    <property type="match status" value="1"/>
</dbReference>
<keyword evidence="6" id="KW-0902">Two-component regulatory system</keyword>
<dbReference type="SMART" id="SM00448">
    <property type="entry name" value="REC"/>
    <property type="match status" value="1"/>
</dbReference>
<dbReference type="PROSITE" id="PS50851">
    <property type="entry name" value="CHEW"/>
    <property type="match status" value="1"/>
</dbReference>
<evidence type="ECO:0000256" key="6">
    <source>
        <dbReference type="ARBA" id="ARBA00023012"/>
    </source>
</evidence>
<reference evidence="14 15" key="1">
    <citation type="submission" date="2017-08" db="EMBL/GenBank/DDBJ databases">
        <title>Draft genome sequence of filamentous cyanobacterium Calothrix elsteri CCALA 953.</title>
        <authorList>
            <person name="Gagunashvili A.N."/>
            <person name="Elster J."/>
            <person name="Andresson O.S."/>
        </authorList>
    </citation>
    <scope>NUCLEOTIDE SEQUENCE [LARGE SCALE GENOMIC DNA]</scope>
    <source>
        <strain evidence="14 15">CCALA 953</strain>
    </source>
</reference>
<feature type="domain" description="CheW-like" evidence="12">
    <location>
        <begin position="950"/>
        <end position="1102"/>
    </location>
</feature>
<dbReference type="OrthoDB" id="2079555at2"/>
<dbReference type="InterPro" id="IPR003594">
    <property type="entry name" value="HATPase_dom"/>
</dbReference>
<dbReference type="PROSITE" id="PS50110">
    <property type="entry name" value="RESPONSE_REGULATORY"/>
    <property type="match status" value="1"/>
</dbReference>
<dbReference type="SUPFAM" id="SSF52172">
    <property type="entry name" value="CheY-like"/>
    <property type="match status" value="1"/>
</dbReference>
<dbReference type="Pfam" id="PF01627">
    <property type="entry name" value="Hpt"/>
    <property type="match status" value="1"/>
</dbReference>
<evidence type="ECO:0000313" key="15">
    <source>
        <dbReference type="Proteomes" id="UP000218238"/>
    </source>
</evidence>
<dbReference type="GO" id="GO:0005737">
    <property type="term" value="C:cytoplasm"/>
    <property type="evidence" value="ECO:0007669"/>
    <property type="project" value="InterPro"/>
</dbReference>
<dbReference type="InterPro" id="IPR002545">
    <property type="entry name" value="CheW-lke_dom"/>
</dbReference>
<feature type="compositionally biased region" description="Low complexity" evidence="9">
    <location>
        <begin position="606"/>
        <end position="618"/>
    </location>
</feature>
<dbReference type="InterPro" id="IPR005467">
    <property type="entry name" value="His_kinase_dom"/>
</dbReference>
<dbReference type="InterPro" id="IPR004358">
    <property type="entry name" value="Sig_transdc_His_kin-like_C"/>
</dbReference>
<dbReference type="GO" id="GO:0000155">
    <property type="term" value="F:phosphorelay sensor kinase activity"/>
    <property type="evidence" value="ECO:0007669"/>
    <property type="project" value="InterPro"/>
</dbReference>
<feature type="domain" description="Response regulatory" evidence="11">
    <location>
        <begin position="1164"/>
        <end position="1281"/>
    </location>
</feature>
<dbReference type="RefSeq" id="WP_095722610.1">
    <property type="nucleotide sequence ID" value="NZ_NTFS01000171.1"/>
</dbReference>
<dbReference type="SUPFAM" id="SSF50341">
    <property type="entry name" value="CheW-like"/>
    <property type="match status" value="1"/>
</dbReference>
<evidence type="ECO:0000259" key="12">
    <source>
        <dbReference type="PROSITE" id="PS50851"/>
    </source>
</evidence>
<organism evidence="14 15">
    <name type="scientific">Brunnivagina elsteri CCALA 953</name>
    <dbReference type="NCBI Taxonomy" id="987040"/>
    <lineage>
        <taxon>Bacteria</taxon>
        <taxon>Bacillati</taxon>
        <taxon>Cyanobacteriota</taxon>
        <taxon>Cyanophyceae</taxon>
        <taxon>Nostocales</taxon>
        <taxon>Calotrichaceae</taxon>
        <taxon>Brunnivagina</taxon>
    </lineage>
</organism>
<evidence type="ECO:0000256" key="2">
    <source>
        <dbReference type="ARBA" id="ARBA00012438"/>
    </source>
</evidence>
<dbReference type="Proteomes" id="UP000218238">
    <property type="component" value="Unassembled WGS sequence"/>
</dbReference>
<evidence type="ECO:0000256" key="7">
    <source>
        <dbReference type="PROSITE-ProRule" id="PRU00110"/>
    </source>
</evidence>
<dbReference type="FunFam" id="3.30.565.10:FF:000016">
    <property type="entry name" value="Chemotaxis protein CheA, putative"/>
    <property type="match status" value="1"/>
</dbReference>
<feature type="modified residue" description="Phosphohistidine" evidence="7">
    <location>
        <position position="50"/>
    </location>
</feature>
<dbReference type="InterPro" id="IPR036641">
    <property type="entry name" value="HPT_dom_sf"/>
</dbReference>
<sequence>MITDESIREQGYMYFLTEAPELLQTIEEELYGLSDNFSIGKVHNLMRATHTIKGGAANVGLDIINKIAHSLEDIFKALYNPEVEIDTHLQTLLFQAFECLQLPVTAETTKTSIDDDDLLQRAASVFAQLQDKLGDAFGAEFHIPTSQELGFDIVLSIFETGVSQRIDNIAHMLESPPDNDEIASFMRSQAEIFVGLAESLNLQGFEEIAHTIIAALDANPQQALTVAQASLVSLEGSRQAVLNGDRIRGGEPHEELLKLTQPILSLGINLKEDISSEDIYDKPLTFSSNYPAATSVEDSTMGFMEDMVKNIAENIPNSPSIDSLSLRSEVEELYNFLRTPNSILRKPLKSQIAKHYLKIIRYILGWFNHELEIPEKELSLSLLVPKISVESTVDYIDNWLGELWLFLDNDSDSPSLSLYRQGVILNVLLLIAKFKYANQLGDSPVIESLQDQIKKLTKEYKNYPPITDIEKNWIDNPRLQKLLEVKPISVHKPVEIAINEGGIEAIWGEDISATLAEVGGINYIQEAANNDVKGASSTIVNVAPNHLLETKSPQNNQIQQNESVTIIEQKVINKVAQEIAEKTIEATIEATTIQTSQINKPSEAKTQLNPNTNTNTNTSNLRQRSFVRVDVEGLQRLNYLAGELLIYQKRRTLQDEQIHELVEQLSRNLTRHQATLDNLRDLPLQTQNFSFHSHKNVASVDFDSLEMDEYSEFYLTLHSAFEETLQLQEIAESLDLILRQSAHIHDTKQNLTLNIIDNLVEARMSPLGNILNRFPQMVTNMANVYGKNVVMKLTGTQVLVDKAISEKLYDPLLHIVRNAFDHGIEAPEIRQQRGKTETGTIEIRAYHQGSQTIIEVGDDGQGLNFEKIHQKGIEQGLIPNAYHPSEDELLELLFSPGFSTAGKVSEISGRGIGLDIVKTQLKALNGSIAIRSIPNEGTTFVLKLPFSMTTDKLMIVQAGGAIYALLLDSIEKIILPSNEQIKGFEGRKVLHWNTDKDERMIGLRNLSELMYYNGSFVSGTGLNNNTVVYDNQEMANPVLVLRRNQEIIALEVDQILGEQELVIRPLGSAIAPPKYVYGCTSMANGNLILVIDGSLLIETTELQQASLDVGVLPASSAIKKKALPMSFASTSTPLLSSSDFEDNQKDTRTLLAPAIENTYKSTKTILVVDDAISLRQTISLTLQKAGYQVVQAQHGIEAIEQLQRHPEIQMIVSDLEMPRMNGFELLSNIRQNPSLSKKPVIILTSRSADKHRKLAEGLGANSYMTKPYLEHEFLGIIDALLNKQAETSSQIFAKL</sequence>
<dbReference type="SMART" id="SM01231">
    <property type="entry name" value="H-kinase_dim"/>
    <property type="match status" value="1"/>
</dbReference>
<dbReference type="PROSITE" id="PS50894">
    <property type="entry name" value="HPT"/>
    <property type="match status" value="1"/>
</dbReference>
<dbReference type="InterPro" id="IPR051315">
    <property type="entry name" value="Bact_Chemotaxis_CheA"/>
</dbReference>
<dbReference type="Gene3D" id="3.40.50.2300">
    <property type="match status" value="1"/>
</dbReference>
<evidence type="ECO:0000256" key="8">
    <source>
        <dbReference type="PROSITE-ProRule" id="PRU00169"/>
    </source>
</evidence>
<evidence type="ECO:0000256" key="4">
    <source>
        <dbReference type="ARBA" id="ARBA00022679"/>
    </source>
</evidence>
<dbReference type="GO" id="GO:0006935">
    <property type="term" value="P:chemotaxis"/>
    <property type="evidence" value="ECO:0007669"/>
    <property type="project" value="InterPro"/>
</dbReference>
<keyword evidence="15" id="KW-1185">Reference proteome</keyword>
<gene>
    <name evidence="14" type="ORF">CK510_15800</name>
</gene>
<evidence type="ECO:0000259" key="11">
    <source>
        <dbReference type="PROSITE" id="PS50110"/>
    </source>
</evidence>
<keyword evidence="4" id="KW-0808">Transferase</keyword>
<proteinExistence type="predicted"/>
<dbReference type="SUPFAM" id="SSF47226">
    <property type="entry name" value="Histidine-containing phosphotransfer domain, HPT domain"/>
    <property type="match status" value="1"/>
</dbReference>
<dbReference type="InterPro" id="IPR004105">
    <property type="entry name" value="CheA-like_dim"/>
</dbReference>
<dbReference type="Gene3D" id="2.30.30.40">
    <property type="entry name" value="SH3 Domains"/>
    <property type="match status" value="1"/>
</dbReference>